<organism evidence="5 6">
    <name type="scientific">Saccharopolyspora thermophila</name>
    <dbReference type="NCBI Taxonomy" id="89367"/>
    <lineage>
        <taxon>Bacteria</taxon>
        <taxon>Bacillati</taxon>
        <taxon>Actinomycetota</taxon>
        <taxon>Actinomycetes</taxon>
        <taxon>Pseudonocardiales</taxon>
        <taxon>Pseudonocardiaceae</taxon>
        <taxon>Saccharopolyspora</taxon>
    </lineage>
</organism>
<comment type="caution">
    <text evidence="5">The sequence shown here is derived from an EMBL/GenBank/DDBJ whole genome shotgun (WGS) entry which is preliminary data.</text>
</comment>
<feature type="domain" description="Allantoicase" evidence="3">
    <location>
        <begin position="188"/>
        <end position="324"/>
    </location>
</feature>
<dbReference type="Proteomes" id="UP001500220">
    <property type="component" value="Unassembled WGS sequence"/>
</dbReference>
<comment type="similarity">
    <text evidence="1 2">Belongs to the allantoicase family.</text>
</comment>
<keyword evidence="7" id="KW-1185">Reference proteome</keyword>
<evidence type="ECO:0000313" key="7">
    <source>
        <dbReference type="Proteomes" id="UP001500220"/>
    </source>
</evidence>
<dbReference type="AlphaFoldDB" id="A0A917JRF7"/>
<keyword evidence="2" id="KW-0659">Purine metabolism</keyword>
<feature type="domain" description="Allantoicase" evidence="3">
    <location>
        <begin position="20"/>
        <end position="169"/>
    </location>
</feature>
<dbReference type="Proteomes" id="UP000597989">
    <property type="component" value="Unassembled WGS sequence"/>
</dbReference>
<evidence type="ECO:0000256" key="1">
    <source>
        <dbReference type="ARBA" id="ARBA00009242"/>
    </source>
</evidence>
<name>A0A917JRF7_9PSEU</name>
<dbReference type="InterPro" id="IPR008979">
    <property type="entry name" value="Galactose-bd-like_sf"/>
</dbReference>
<evidence type="ECO:0000259" key="3">
    <source>
        <dbReference type="Pfam" id="PF03561"/>
    </source>
</evidence>
<gene>
    <name evidence="2 5" type="primary">alc</name>
    <name evidence="4" type="ORF">GCM10009545_29390</name>
    <name evidence="5" type="ORF">GCM10011581_14800</name>
</gene>
<dbReference type="GO" id="GO:0000256">
    <property type="term" value="P:allantoin catabolic process"/>
    <property type="evidence" value="ECO:0007669"/>
    <property type="project" value="UniProtKB-UniRule"/>
</dbReference>
<dbReference type="EC" id="3.5.3.4" evidence="2"/>
<dbReference type="GO" id="GO:0006144">
    <property type="term" value="P:purine nucleobase metabolic process"/>
    <property type="evidence" value="ECO:0007669"/>
    <property type="project" value="UniProtKB-KW"/>
</dbReference>
<dbReference type="Gene3D" id="2.60.120.260">
    <property type="entry name" value="Galactose-binding domain-like"/>
    <property type="match status" value="2"/>
</dbReference>
<keyword evidence="2" id="KW-0378">Hydrolase</keyword>
<dbReference type="SUPFAM" id="SSF49785">
    <property type="entry name" value="Galactose-binding domain-like"/>
    <property type="match status" value="2"/>
</dbReference>
<proteinExistence type="inferred from homology"/>
<dbReference type="HAMAP" id="MF_00813">
    <property type="entry name" value="Allantoicase"/>
    <property type="match status" value="1"/>
</dbReference>
<dbReference type="PANTHER" id="PTHR12045">
    <property type="entry name" value="ALLANTOICASE"/>
    <property type="match status" value="1"/>
</dbReference>
<dbReference type="EMBL" id="BAAAHC010000011">
    <property type="protein sequence ID" value="GAA0525212.1"/>
    <property type="molecule type" value="Genomic_DNA"/>
</dbReference>
<sequence length="384" mass="41991">MQHNDVRRATLPDLASRAVGGSVVFANDELFAERENLIKPEEPVYQPYTFGHKGQIYDGWETRRRREPGVDHAIIRLGLPGIVRQLVVDTAFFKGNYPPAVSVQGCAVEGYPSPEELAAADWEELLPESPAAGDTRNVYDVDSDRRYTHVRLCMHPDGGIARLRVHGEPVADPRWISGTLDLAALENGSQVTGCSNMFYSSPSNLFAPGLTRVMGEGWETARRRDDGNDWVSVRLAAPGTVHWAELDTSYFIGNAPGWASLSGCDARTADPDDPGSWTELLPRTRLQPDTRHRLKLPVRAEVTHVRLDIYPDGGMARLRLHGEASAAGRAELARRWFNALPEAHATAVLTGEAGLTAQRATQLVAQRPLAADAALPAELAALLT</sequence>
<evidence type="ECO:0000313" key="5">
    <source>
        <dbReference type="EMBL" id="GGI78679.1"/>
    </source>
</evidence>
<evidence type="ECO:0000313" key="6">
    <source>
        <dbReference type="Proteomes" id="UP000597989"/>
    </source>
</evidence>
<evidence type="ECO:0000256" key="2">
    <source>
        <dbReference type="HAMAP-Rule" id="MF_00813"/>
    </source>
</evidence>
<dbReference type="NCBIfam" id="TIGR02961">
    <property type="entry name" value="allantoicase"/>
    <property type="match status" value="1"/>
</dbReference>
<dbReference type="InterPro" id="IPR005164">
    <property type="entry name" value="Allantoicase"/>
</dbReference>
<dbReference type="GO" id="GO:0004037">
    <property type="term" value="F:allantoicase activity"/>
    <property type="evidence" value="ECO:0007669"/>
    <property type="project" value="UniProtKB-UniRule"/>
</dbReference>
<reference evidence="4" key="4">
    <citation type="submission" date="2023-12" db="EMBL/GenBank/DDBJ databases">
        <authorList>
            <person name="Sun Q."/>
            <person name="Inoue M."/>
        </authorList>
    </citation>
    <scope>NUCLEOTIDE SEQUENCE</scope>
    <source>
        <strain evidence="4">JCM 10664</strain>
    </source>
</reference>
<protein>
    <recommendedName>
        <fullName evidence="2">Probable allantoicase</fullName>
        <ecNumber evidence="2">3.5.3.4</ecNumber>
    </recommendedName>
    <alternativeName>
        <fullName evidence="2">Allantoate amidinohydrolase</fullName>
    </alternativeName>
</protein>
<reference evidence="5" key="3">
    <citation type="submission" date="2020-09" db="EMBL/GenBank/DDBJ databases">
        <authorList>
            <person name="Sun Q."/>
            <person name="Zhou Y."/>
        </authorList>
    </citation>
    <scope>NUCLEOTIDE SEQUENCE</scope>
    <source>
        <strain evidence="5">CGMCC 4.7206</strain>
    </source>
</reference>
<comment type="catalytic activity">
    <reaction evidence="2">
        <text>allantoate + H2O = (S)-ureidoglycolate + urea</text>
        <dbReference type="Rhea" id="RHEA:11016"/>
        <dbReference type="ChEBI" id="CHEBI:15377"/>
        <dbReference type="ChEBI" id="CHEBI:16199"/>
        <dbReference type="ChEBI" id="CHEBI:17536"/>
        <dbReference type="ChEBI" id="CHEBI:57296"/>
        <dbReference type="EC" id="3.5.3.4"/>
    </reaction>
</comment>
<evidence type="ECO:0000313" key="4">
    <source>
        <dbReference type="EMBL" id="GAA0525212.1"/>
    </source>
</evidence>
<dbReference type="PANTHER" id="PTHR12045:SF3">
    <property type="entry name" value="INACTIVE ALLANTOICASE-RELATED"/>
    <property type="match status" value="1"/>
</dbReference>
<accession>A0A917JRF7</accession>
<dbReference type="RefSeq" id="WP_188986511.1">
    <property type="nucleotide sequence ID" value="NZ_BAAAHC010000011.1"/>
</dbReference>
<dbReference type="EMBL" id="BMMT01000003">
    <property type="protein sequence ID" value="GGI78679.1"/>
    <property type="molecule type" value="Genomic_DNA"/>
</dbReference>
<reference evidence="4 7" key="2">
    <citation type="journal article" date="2019" name="Int. J. Syst. Evol. Microbiol.">
        <title>The Global Catalogue of Microorganisms (GCM) 10K type strain sequencing project: providing services to taxonomists for standard genome sequencing and annotation.</title>
        <authorList>
            <consortium name="The Broad Institute Genomics Platform"/>
            <consortium name="The Broad Institute Genome Sequencing Center for Infectious Disease"/>
            <person name="Wu L."/>
            <person name="Ma J."/>
        </authorList>
    </citation>
    <scope>NUCLEOTIDE SEQUENCE [LARGE SCALE GENOMIC DNA]</scope>
    <source>
        <strain evidence="4 7">JCM 10664</strain>
    </source>
</reference>
<dbReference type="InterPro" id="IPR015908">
    <property type="entry name" value="Allantoicase_dom"/>
</dbReference>
<comment type="pathway">
    <text evidence="2">Nitrogen metabolism; (S)-allantoin degradation; (S)-ureidoglycolate from allantoate (aminidohydrolase route): step 1/1.</text>
</comment>
<dbReference type="Pfam" id="PF03561">
    <property type="entry name" value="Allantoicase"/>
    <property type="match status" value="2"/>
</dbReference>
<reference evidence="5 6" key="1">
    <citation type="journal article" date="2014" name="Int. J. Syst. Evol. Microbiol.">
        <title>Complete genome sequence of Corynebacterium casei LMG S-19264T (=DSM 44701T), isolated from a smear-ripened cheese.</title>
        <authorList>
            <consortium name="US DOE Joint Genome Institute (JGI-PGF)"/>
            <person name="Walter F."/>
            <person name="Albersmeier A."/>
            <person name="Kalinowski J."/>
            <person name="Ruckert C."/>
        </authorList>
    </citation>
    <scope>NUCLEOTIDE SEQUENCE [LARGE SCALE GENOMIC DNA]</scope>
    <source>
        <strain evidence="5 6">CGMCC 4.7206</strain>
    </source>
</reference>